<dbReference type="Pfam" id="PF01476">
    <property type="entry name" value="LysM"/>
    <property type="match status" value="1"/>
</dbReference>
<evidence type="ECO:0000259" key="2">
    <source>
        <dbReference type="PROSITE" id="PS50914"/>
    </source>
</evidence>
<keyword evidence="5" id="KW-1185">Reference proteome</keyword>
<dbReference type="PROSITE" id="PS51782">
    <property type="entry name" value="LYSM"/>
    <property type="match status" value="1"/>
</dbReference>
<dbReference type="Gene3D" id="3.10.350.10">
    <property type="entry name" value="LysM domain"/>
    <property type="match status" value="1"/>
</dbReference>
<dbReference type="InterPro" id="IPR014004">
    <property type="entry name" value="Transpt-assoc_nodulatn_dom_bac"/>
</dbReference>
<accession>A0A0T7CTB0</accession>
<dbReference type="SMART" id="SM00749">
    <property type="entry name" value="BON"/>
    <property type="match status" value="1"/>
</dbReference>
<organism evidence="4 5">
    <name type="scientific">Bordetella pertussis (strain ATCC 9797 / DSM 5571 / CCUG 30873 / LMG 14455 / NCTC 10739 / 18323)</name>
    <dbReference type="NCBI Taxonomy" id="568706"/>
    <lineage>
        <taxon>Bacteria</taxon>
        <taxon>Pseudomonadati</taxon>
        <taxon>Pseudomonadota</taxon>
        <taxon>Betaproteobacteria</taxon>
        <taxon>Burkholderiales</taxon>
        <taxon>Alcaligenaceae</taxon>
        <taxon>Bordetella</taxon>
    </lineage>
</organism>
<keyword evidence="1" id="KW-1133">Transmembrane helix</keyword>
<dbReference type="EMBL" id="HE965805">
    <property type="protein sequence ID" value="CCJ64783.1"/>
    <property type="molecule type" value="Genomic_DNA"/>
</dbReference>
<dbReference type="Pfam" id="PF04972">
    <property type="entry name" value="BON"/>
    <property type="match status" value="1"/>
</dbReference>
<dbReference type="PANTHER" id="PTHR34700:SF8">
    <property type="entry name" value="POTASSIUM BINDING PROTEIN KBP"/>
    <property type="match status" value="1"/>
</dbReference>
<protein>
    <submittedName>
        <fullName evidence="4">Membrane protein</fullName>
    </submittedName>
</protein>
<dbReference type="SUPFAM" id="SSF54106">
    <property type="entry name" value="LysM domain"/>
    <property type="match status" value="1"/>
</dbReference>
<dbReference type="SMART" id="SM00257">
    <property type="entry name" value="LysM"/>
    <property type="match status" value="1"/>
</dbReference>
<keyword evidence="1" id="KW-0812">Transmembrane</keyword>
<feature type="transmembrane region" description="Helical" evidence="1">
    <location>
        <begin position="6"/>
        <end position="28"/>
    </location>
</feature>
<dbReference type="PANTHER" id="PTHR34700">
    <property type="entry name" value="POTASSIUM BINDING PROTEIN KBP"/>
    <property type="match status" value="1"/>
</dbReference>
<proteinExistence type="predicted"/>
<dbReference type="InterPro" id="IPR036779">
    <property type="entry name" value="LysM_dom_sf"/>
</dbReference>
<dbReference type="AlphaFoldDB" id="A0A0T7CTB0"/>
<dbReference type="InterPro" id="IPR052196">
    <property type="entry name" value="Bact_Kbp"/>
</dbReference>
<dbReference type="PROSITE" id="PS50914">
    <property type="entry name" value="BON"/>
    <property type="match status" value="1"/>
</dbReference>
<reference evidence="4 5" key="1">
    <citation type="journal article" date="2012" name="BMC Genomics">
        <title>Comparative genomics of the classical Bordetella subspecies: the evolution and exchange of virulence-associated diversity amongst closely related pathogens.</title>
        <authorList>
            <person name="Park J."/>
            <person name="Zhang Y."/>
            <person name="Buboltz A.M."/>
            <person name="Zhang X."/>
            <person name="Schuster S.C."/>
            <person name="Ahuja U."/>
            <person name="Liu M."/>
            <person name="Miller J.F."/>
            <person name="Sebaihia M."/>
            <person name="Bentley S.D."/>
            <person name="Parkhill J."/>
            <person name="Harvill E.T."/>
        </authorList>
    </citation>
    <scope>NUCLEOTIDE SEQUENCE [LARGE SCALE GENOMIC DNA]</scope>
    <source>
        <strain evidence="5">ATCC 9797 / DSM 5571 / CCUG 30873 / LMG 14455 / NCTC 10739 / 18323</strain>
    </source>
</reference>
<gene>
    <name evidence="4" type="ordered locus">BN118_3358</name>
</gene>
<dbReference type="Proteomes" id="UP000005250">
    <property type="component" value="Chromosome"/>
</dbReference>
<evidence type="ECO:0000256" key="1">
    <source>
        <dbReference type="SAM" id="Phobius"/>
    </source>
</evidence>
<dbReference type="Gene3D" id="3.30.1340.30">
    <property type="match status" value="1"/>
</dbReference>
<dbReference type="eggNOG" id="COG1652">
    <property type="taxonomic scope" value="Bacteria"/>
</dbReference>
<name>A0A0T7CTB0_BORP1</name>
<evidence type="ECO:0000313" key="4">
    <source>
        <dbReference type="EMBL" id="CCJ64783.1"/>
    </source>
</evidence>
<dbReference type="NCBIfam" id="NF008399">
    <property type="entry name" value="PRK11198.1"/>
    <property type="match status" value="1"/>
</dbReference>
<feature type="domain" description="BON" evidence="2">
    <location>
        <begin position="54"/>
        <end position="121"/>
    </location>
</feature>
<dbReference type="KEGG" id="bper:BN118_3358"/>
<dbReference type="CDD" id="cd00118">
    <property type="entry name" value="LysM"/>
    <property type="match status" value="1"/>
</dbReference>
<dbReference type="HOGENOM" id="CLU_125377_0_0_4"/>
<sequence length="183" mass="19333">MKLQDVTSCCITHAAAAPIIVFAINAFFNAQGRKMGLLNFIKEVGEKLFGASEAKAATADELKKELDKHGLSAEGLDISVDGDKVTVKGSVASTEAAEKIVLALGNTVGVAQVDNQLQTAQAAPAAVMYTVQKGDTLWKIAEANYGKGKGAKYPTIFEANKPMLSDPDKIYPGQVLRIPPLAE</sequence>
<feature type="domain" description="LysM" evidence="3">
    <location>
        <begin position="127"/>
        <end position="178"/>
    </location>
</feature>
<evidence type="ECO:0000259" key="3">
    <source>
        <dbReference type="PROSITE" id="PS51782"/>
    </source>
</evidence>
<evidence type="ECO:0000313" key="5">
    <source>
        <dbReference type="Proteomes" id="UP000005250"/>
    </source>
</evidence>
<keyword evidence="1" id="KW-0472">Membrane</keyword>
<dbReference type="InterPro" id="IPR018392">
    <property type="entry name" value="LysM"/>
</dbReference>
<dbReference type="InterPro" id="IPR007055">
    <property type="entry name" value="BON_dom"/>
</dbReference>